<evidence type="ECO:0000256" key="4">
    <source>
        <dbReference type="ARBA" id="ARBA00022723"/>
    </source>
</evidence>
<dbReference type="PANTHER" id="PTHR47514:SF1">
    <property type="entry name" value="TRANSKETOLASE N-TERMINAL SECTION-RELATED"/>
    <property type="match status" value="1"/>
</dbReference>
<evidence type="ECO:0000256" key="3">
    <source>
        <dbReference type="ARBA" id="ARBA00022679"/>
    </source>
</evidence>
<evidence type="ECO:0000256" key="1">
    <source>
        <dbReference type="ARBA" id="ARBA00001964"/>
    </source>
</evidence>
<dbReference type="SUPFAM" id="SSF52518">
    <property type="entry name" value="Thiamin diphosphate-binding fold (THDP-binding)"/>
    <property type="match status" value="1"/>
</dbReference>
<evidence type="ECO:0000259" key="6">
    <source>
        <dbReference type="Pfam" id="PF00456"/>
    </source>
</evidence>
<dbReference type="GO" id="GO:0046872">
    <property type="term" value="F:metal ion binding"/>
    <property type="evidence" value="ECO:0007669"/>
    <property type="project" value="UniProtKB-KW"/>
</dbReference>
<evidence type="ECO:0000256" key="5">
    <source>
        <dbReference type="ARBA" id="ARBA00023052"/>
    </source>
</evidence>
<dbReference type="Proteomes" id="UP000216312">
    <property type="component" value="Unassembled WGS sequence"/>
</dbReference>
<dbReference type="PANTHER" id="PTHR47514">
    <property type="entry name" value="TRANSKETOLASE N-TERMINAL SECTION-RELATED"/>
    <property type="match status" value="1"/>
</dbReference>
<feature type="domain" description="Transketolase N-terminal" evidence="6">
    <location>
        <begin position="12"/>
        <end position="264"/>
    </location>
</feature>
<keyword evidence="3" id="KW-0808">Transferase</keyword>
<dbReference type="InterPro" id="IPR029061">
    <property type="entry name" value="THDP-binding"/>
</dbReference>
<dbReference type="InterPro" id="IPR005474">
    <property type="entry name" value="Transketolase_N"/>
</dbReference>
<organism evidence="7 8">
    <name type="scientific">candidate division WOR-3 bacterium 4484_18</name>
    <dbReference type="NCBI Taxonomy" id="2020626"/>
    <lineage>
        <taxon>Bacteria</taxon>
        <taxon>Bacteria division WOR-3</taxon>
    </lineage>
</organism>
<sequence>MDLYDLKRKAIEIRKSIIEMLGRAGSGHPGGSLSIVEILVLLYYEIMHHDPNNPHWEDRDRLILSKGHAAPALYAILADLGYFPRSELLHLRRCDHILQGHPYSLEIPGVEATTGSLGHGLSFAVGVALAGKLDRKPYRVYVVLGDGELEEGQIWEAAMSAYKYRLDNLCAVLDHNRLQIDGTVFEIKRLTTLPNKWRAFGWHVIEVDGHNFMQLSSAFQSSATQNGCPTIIIAHTVKGKGVSYMENRLEWHGKAPKGEEISLALKELDDALKRLESEKVRKLGG</sequence>
<keyword evidence="5" id="KW-0786">Thiamine pyrophosphate</keyword>
<gene>
    <name evidence="7" type="ORF">CGW93_01970</name>
</gene>
<comment type="cofactor">
    <cofactor evidence="1">
        <name>thiamine diphosphate</name>
        <dbReference type="ChEBI" id="CHEBI:58937"/>
    </cofactor>
</comment>
<dbReference type="AlphaFoldDB" id="A0A257LU81"/>
<dbReference type="PROSITE" id="PS00801">
    <property type="entry name" value="TRANSKETOLASE_1"/>
    <property type="match status" value="1"/>
</dbReference>
<dbReference type="InterPro" id="IPR049557">
    <property type="entry name" value="Transketolase_CS"/>
</dbReference>
<accession>A0A257LU81</accession>
<dbReference type="EMBL" id="NMUJ01000016">
    <property type="protein sequence ID" value="OYV03207.1"/>
    <property type="molecule type" value="Genomic_DNA"/>
</dbReference>
<evidence type="ECO:0000313" key="7">
    <source>
        <dbReference type="EMBL" id="OYV03207.1"/>
    </source>
</evidence>
<comment type="caution">
    <text evidence="7">The sequence shown here is derived from an EMBL/GenBank/DDBJ whole genome shotgun (WGS) entry which is preliminary data.</text>
</comment>
<proteinExistence type="inferred from homology"/>
<dbReference type="GO" id="GO:0016740">
    <property type="term" value="F:transferase activity"/>
    <property type="evidence" value="ECO:0007669"/>
    <property type="project" value="UniProtKB-KW"/>
</dbReference>
<reference evidence="8" key="1">
    <citation type="submission" date="2017-07" db="EMBL/GenBank/DDBJ databases">
        <title>Novel pathways for hydrocarbon cycling and metabolic interdependencies in hydrothermal sediment communities.</title>
        <authorList>
            <person name="Dombrowski N."/>
            <person name="Seitz K."/>
            <person name="Teske A."/>
            <person name="Baker B."/>
        </authorList>
    </citation>
    <scope>NUCLEOTIDE SEQUENCE [LARGE SCALE GENOMIC DNA]</scope>
</reference>
<name>A0A257LU81_UNCW3</name>
<protein>
    <submittedName>
        <fullName evidence="7">Transketolase</fullName>
    </submittedName>
</protein>
<evidence type="ECO:0000256" key="2">
    <source>
        <dbReference type="ARBA" id="ARBA00007131"/>
    </source>
</evidence>
<dbReference type="Pfam" id="PF00456">
    <property type="entry name" value="Transketolase_N"/>
    <property type="match status" value="1"/>
</dbReference>
<dbReference type="CDD" id="cd02012">
    <property type="entry name" value="TPP_TK"/>
    <property type="match status" value="1"/>
</dbReference>
<keyword evidence="4" id="KW-0479">Metal-binding</keyword>
<dbReference type="Gene3D" id="3.40.50.970">
    <property type="match status" value="1"/>
</dbReference>
<evidence type="ECO:0000313" key="8">
    <source>
        <dbReference type="Proteomes" id="UP000216312"/>
    </source>
</evidence>
<comment type="similarity">
    <text evidence="2">Belongs to the transketolase family.</text>
</comment>